<accession>B9TLP5</accession>
<protein>
    <submittedName>
        <fullName evidence="2">Uncharacterized protein</fullName>
    </submittedName>
</protein>
<keyword evidence="3" id="KW-1185">Reference proteome</keyword>
<reference evidence="3" key="1">
    <citation type="journal article" date="2010" name="Nat. Biotechnol.">
        <title>Draft genome sequence of the oilseed species Ricinus communis.</title>
        <authorList>
            <person name="Chan A.P."/>
            <person name="Crabtree J."/>
            <person name="Zhao Q."/>
            <person name="Lorenzi H."/>
            <person name="Orvis J."/>
            <person name="Puiu D."/>
            <person name="Melake-Berhan A."/>
            <person name="Jones K.M."/>
            <person name="Redman J."/>
            <person name="Chen G."/>
            <person name="Cahoon E.B."/>
            <person name="Gedil M."/>
            <person name="Stanke M."/>
            <person name="Haas B.J."/>
            <person name="Wortman J.R."/>
            <person name="Fraser-Liggett C.M."/>
            <person name="Ravel J."/>
            <person name="Rabinowicz P.D."/>
        </authorList>
    </citation>
    <scope>NUCLEOTIDE SEQUENCE [LARGE SCALE GENOMIC DNA]</scope>
    <source>
        <strain evidence="3">cv. Hale</strain>
    </source>
</reference>
<evidence type="ECO:0000313" key="3">
    <source>
        <dbReference type="Proteomes" id="UP000008311"/>
    </source>
</evidence>
<evidence type="ECO:0000313" key="2">
    <source>
        <dbReference type="EMBL" id="EEF23220.1"/>
    </source>
</evidence>
<feature type="transmembrane region" description="Helical" evidence="1">
    <location>
        <begin position="30"/>
        <end position="49"/>
    </location>
</feature>
<keyword evidence="1" id="KW-0472">Membrane</keyword>
<dbReference type="EMBL" id="EQ987195">
    <property type="protein sequence ID" value="EEF23220.1"/>
    <property type="molecule type" value="Genomic_DNA"/>
</dbReference>
<sequence>MSDQTTEAKIVSTPPVLPQKRKKFWRGFQITVGIIFGGILLLKVAAGLASPDLELMRTDAFLRNDGKALQVTNVGRSTITINDITVNDRSDCSVSTLSGPASPMTLKIGDKKMLFSSCQIVRANVKTDQGSGSYSFSR</sequence>
<keyword evidence="1" id="KW-1133">Transmembrane helix</keyword>
<dbReference type="Proteomes" id="UP000008311">
    <property type="component" value="Unassembled WGS sequence"/>
</dbReference>
<name>B9TLP5_RICCO</name>
<dbReference type="InParanoid" id="B9TLP5"/>
<gene>
    <name evidence="2" type="ORF">RCOM_1961040</name>
</gene>
<proteinExistence type="predicted"/>
<evidence type="ECO:0000256" key="1">
    <source>
        <dbReference type="SAM" id="Phobius"/>
    </source>
</evidence>
<dbReference type="AlphaFoldDB" id="B9TLP5"/>
<organism evidence="2 3">
    <name type="scientific">Ricinus communis</name>
    <name type="common">Castor bean</name>
    <dbReference type="NCBI Taxonomy" id="3988"/>
    <lineage>
        <taxon>Eukaryota</taxon>
        <taxon>Viridiplantae</taxon>
        <taxon>Streptophyta</taxon>
        <taxon>Embryophyta</taxon>
        <taxon>Tracheophyta</taxon>
        <taxon>Spermatophyta</taxon>
        <taxon>Magnoliopsida</taxon>
        <taxon>eudicotyledons</taxon>
        <taxon>Gunneridae</taxon>
        <taxon>Pentapetalae</taxon>
        <taxon>rosids</taxon>
        <taxon>fabids</taxon>
        <taxon>Malpighiales</taxon>
        <taxon>Euphorbiaceae</taxon>
        <taxon>Acalyphoideae</taxon>
        <taxon>Acalypheae</taxon>
        <taxon>Ricinus</taxon>
    </lineage>
</organism>
<keyword evidence="1" id="KW-0812">Transmembrane</keyword>